<sequence length="108" mass="12840">MSNRRRKVGGVKCHFWILLHDDCTVLKRKSRLFRFGYARAYRRRYAERNRSRRLDQPLTNYIKSWDFCLEENSCLTAKQVVNSTHVSVCVPVAGSNLCWAYAFHIFLH</sequence>
<proteinExistence type="predicted"/>
<dbReference type="AlphaFoldDB" id="A0AAD5PQW2"/>
<comment type="caution">
    <text evidence="1">The sequence shown here is derived from an EMBL/GenBank/DDBJ whole genome shotgun (WGS) entry which is preliminary data.</text>
</comment>
<accession>A0AAD5PQW2</accession>
<evidence type="ECO:0000313" key="1">
    <source>
        <dbReference type="EMBL" id="KAI9551910.1"/>
    </source>
</evidence>
<name>A0AAD5PQW2_9CRUS</name>
<evidence type="ECO:0000313" key="2">
    <source>
        <dbReference type="Proteomes" id="UP000820818"/>
    </source>
</evidence>
<reference evidence="1 2" key="1">
    <citation type="submission" date="2022-05" db="EMBL/GenBank/DDBJ databases">
        <title>A multi-omics perspective on studying reproductive biology in Daphnia sinensis.</title>
        <authorList>
            <person name="Jia J."/>
        </authorList>
    </citation>
    <scope>NUCLEOTIDE SEQUENCE [LARGE SCALE GENOMIC DNA]</scope>
    <source>
        <strain evidence="1 2">WSL</strain>
    </source>
</reference>
<dbReference type="EMBL" id="WJBH02000010">
    <property type="protein sequence ID" value="KAI9551910.1"/>
    <property type="molecule type" value="Genomic_DNA"/>
</dbReference>
<organism evidence="1 2">
    <name type="scientific">Daphnia sinensis</name>
    <dbReference type="NCBI Taxonomy" id="1820382"/>
    <lineage>
        <taxon>Eukaryota</taxon>
        <taxon>Metazoa</taxon>
        <taxon>Ecdysozoa</taxon>
        <taxon>Arthropoda</taxon>
        <taxon>Crustacea</taxon>
        <taxon>Branchiopoda</taxon>
        <taxon>Diplostraca</taxon>
        <taxon>Cladocera</taxon>
        <taxon>Anomopoda</taxon>
        <taxon>Daphniidae</taxon>
        <taxon>Daphnia</taxon>
        <taxon>Daphnia similis group</taxon>
    </lineage>
</organism>
<protein>
    <submittedName>
        <fullName evidence="1">Uncharacterized protein</fullName>
    </submittedName>
</protein>
<dbReference type="Proteomes" id="UP000820818">
    <property type="component" value="Linkage Group LG10"/>
</dbReference>
<keyword evidence="2" id="KW-1185">Reference proteome</keyword>
<gene>
    <name evidence="1" type="ORF">GHT06_022247</name>
</gene>